<dbReference type="EMBL" id="JAUSRA010000001">
    <property type="protein sequence ID" value="MDP9793022.1"/>
    <property type="molecule type" value="Genomic_DNA"/>
</dbReference>
<keyword evidence="5" id="KW-1185">Reference proteome</keyword>
<dbReference type="SUPFAM" id="SSF55073">
    <property type="entry name" value="Nucleotide cyclase"/>
    <property type="match status" value="1"/>
</dbReference>
<protein>
    <submittedName>
        <fullName evidence="4">Diguanylate cyclase (GGDEF)-like protein</fullName>
    </submittedName>
</protein>
<dbReference type="Pfam" id="PF00990">
    <property type="entry name" value="GGDEF"/>
    <property type="match status" value="1"/>
</dbReference>
<dbReference type="InterPro" id="IPR000160">
    <property type="entry name" value="GGDEF_dom"/>
</dbReference>
<evidence type="ECO:0000313" key="4">
    <source>
        <dbReference type="EMBL" id="MDP9793022.1"/>
    </source>
</evidence>
<dbReference type="Proteomes" id="UP001240984">
    <property type="component" value="Unassembled WGS sequence"/>
</dbReference>
<dbReference type="NCBIfam" id="TIGR00254">
    <property type="entry name" value="GGDEF"/>
    <property type="match status" value="1"/>
</dbReference>
<dbReference type="RefSeq" id="WP_306827914.1">
    <property type="nucleotide sequence ID" value="NZ_JAUSRA010000001.1"/>
</dbReference>
<evidence type="ECO:0000256" key="1">
    <source>
        <dbReference type="SAM" id="MobiDB-lite"/>
    </source>
</evidence>
<feature type="domain" description="GGDEF" evidence="3">
    <location>
        <begin position="350"/>
        <end position="487"/>
    </location>
</feature>
<name>A0ABT9MNQ0_9ACTN</name>
<feature type="transmembrane region" description="Helical" evidence="2">
    <location>
        <begin position="34"/>
        <end position="50"/>
    </location>
</feature>
<dbReference type="InterPro" id="IPR029787">
    <property type="entry name" value="Nucleotide_cyclase"/>
</dbReference>
<dbReference type="InterPro" id="IPR043128">
    <property type="entry name" value="Rev_trsase/Diguanyl_cyclase"/>
</dbReference>
<comment type="caution">
    <text evidence="4">The sequence shown here is derived from an EMBL/GenBank/DDBJ whole genome shotgun (WGS) entry which is preliminary data.</text>
</comment>
<feature type="transmembrane region" description="Helical" evidence="2">
    <location>
        <begin position="91"/>
        <end position="115"/>
    </location>
</feature>
<dbReference type="InterPro" id="IPR052163">
    <property type="entry name" value="DGC-Regulatory_Protein"/>
</dbReference>
<keyword evidence="2" id="KW-1133">Transmembrane helix</keyword>
<feature type="region of interest" description="Disordered" evidence="1">
    <location>
        <begin position="497"/>
        <end position="521"/>
    </location>
</feature>
<accession>A0ABT9MNQ0</accession>
<dbReference type="CDD" id="cd01949">
    <property type="entry name" value="GGDEF"/>
    <property type="match status" value="1"/>
</dbReference>
<feature type="transmembrane region" description="Helical" evidence="2">
    <location>
        <begin position="194"/>
        <end position="215"/>
    </location>
</feature>
<dbReference type="PANTHER" id="PTHR46663">
    <property type="entry name" value="DIGUANYLATE CYCLASE DGCT-RELATED"/>
    <property type="match status" value="1"/>
</dbReference>
<gene>
    <name evidence="4" type="ORF">J2S43_001534</name>
</gene>
<evidence type="ECO:0000259" key="3">
    <source>
        <dbReference type="PROSITE" id="PS50887"/>
    </source>
</evidence>
<feature type="transmembrane region" description="Helical" evidence="2">
    <location>
        <begin position="227"/>
        <end position="246"/>
    </location>
</feature>
<feature type="transmembrane region" description="Helical" evidence="2">
    <location>
        <begin position="127"/>
        <end position="146"/>
    </location>
</feature>
<feature type="transmembrane region" description="Helical" evidence="2">
    <location>
        <begin position="266"/>
        <end position="285"/>
    </location>
</feature>
<keyword evidence="2" id="KW-0812">Transmembrane</keyword>
<dbReference type="Gene3D" id="3.30.70.270">
    <property type="match status" value="1"/>
</dbReference>
<dbReference type="PROSITE" id="PS50887">
    <property type="entry name" value="GGDEF"/>
    <property type="match status" value="1"/>
</dbReference>
<keyword evidence="2" id="KW-0472">Membrane</keyword>
<organism evidence="4 5">
    <name type="scientific">Catenuloplanes nepalensis</name>
    <dbReference type="NCBI Taxonomy" id="587533"/>
    <lineage>
        <taxon>Bacteria</taxon>
        <taxon>Bacillati</taxon>
        <taxon>Actinomycetota</taxon>
        <taxon>Actinomycetes</taxon>
        <taxon>Micromonosporales</taxon>
        <taxon>Micromonosporaceae</taxon>
        <taxon>Catenuloplanes</taxon>
    </lineage>
</organism>
<evidence type="ECO:0000313" key="5">
    <source>
        <dbReference type="Proteomes" id="UP001240984"/>
    </source>
</evidence>
<sequence>MPAYAVMALVAALAAVSALRPSLTAGVDLAAAEFPPVYLIGLVSGALAARDATATGRPRRPWWIITVFFAVTALAGVLLGVALGGAAPREWALWCSIGLRVLAALVLLAGLLAFGSDQMSRRDRFRFAFDSLVVTGGGFMLIWYFVIGPALAAPPGSAFTRFATVAYPLVDLLLVLGVCVVLQRGVAEGDRRELRILLCGTIAYLIGDLVLSYVTIHVPEYRPDAEFNLLVLAPLVLIAAAAVERCRRGPHTDATARRPGTTARRFLPYAALLAGFALLGLAAVQSGLYPWGGLVVGSVAMVGGVLGRQLLALRDNRRLLATDPLTGLANRTRLTADLERALRRAQRTREPVAVLLIDLNGFKETNDRYGHEAGDAVLAAFGDVLRRHVRAADTAARLGGDEFAVVLGDVGTQARVGAIGDRILRTAAETRPLGDIPVGIRASIGAAVGTPDPAQDVEPQARDLMRRADAAMYAAKRAGSGVCLLDPPIGDEVARIGCPLTPPGSRRAWPTGHAGPTPDRR</sequence>
<feature type="transmembrane region" description="Helical" evidence="2">
    <location>
        <begin position="158"/>
        <end position="182"/>
    </location>
</feature>
<dbReference type="PANTHER" id="PTHR46663:SF4">
    <property type="entry name" value="DIGUANYLATE CYCLASE DGCT-RELATED"/>
    <property type="match status" value="1"/>
</dbReference>
<feature type="transmembrane region" description="Helical" evidence="2">
    <location>
        <begin position="62"/>
        <end position="85"/>
    </location>
</feature>
<feature type="transmembrane region" description="Helical" evidence="2">
    <location>
        <begin position="291"/>
        <end position="311"/>
    </location>
</feature>
<proteinExistence type="predicted"/>
<dbReference type="SMART" id="SM00267">
    <property type="entry name" value="GGDEF"/>
    <property type="match status" value="1"/>
</dbReference>
<evidence type="ECO:0000256" key="2">
    <source>
        <dbReference type="SAM" id="Phobius"/>
    </source>
</evidence>
<reference evidence="4 5" key="1">
    <citation type="submission" date="2023-07" db="EMBL/GenBank/DDBJ databases">
        <title>Sequencing the genomes of 1000 actinobacteria strains.</title>
        <authorList>
            <person name="Klenk H.-P."/>
        </authorList>
    </citation>
    <scope>NUCLEOTIDE SEQUENCE [LARGE SCALE GENOMIC DNA]</scope>
    <source>
        <strain evidence="4 5">DSM 44710</strain>
    </source>
</reference>